<dbReference type="InterPro" id="IPR008756">
    <property type="entry name" value="Peptidase_M56"/>
</dbReference>
<evidence type="ECO:0000259" key="3">
    <source>
        <dbReference type="Pfam" id="PF01551"/>
    </source>
</evidence>
<evidence type="ECO:0000259" key="4">
    <source>
        <dbReference type="Pfam" id="PF05569"/>
    </source>
</evidence>
<evidence type="ECO:0000256" key="1">
    <source>
        <dbReference type="ARBA" id="ARBA00022729"/>
    </source>
</evidence>
<keyword evidence="6" id="KW-1185">Reference proteome</keyword>
<keyword evidence="1" id="KW-0732">Signal</keyword>
<feature type="transmembrane region" description="Helical" evidence="2">
    <location>
        <begin position="6"/>
        <end position="29"/>
    </location>
</feature>
<dbReference type="CDD" id="cd07341">
    <property type="entry name" value="M56_BlaR1_MecR1_like"/>
    <property type="match status" value="1"/>
</dbReference>
<dbReference type="SUPFAM" id="SSF51261">
    <property type="entry name" value="Duplicated hybrid motif"/>
    <property type="match status" value="1"/>
</dbReference>
<dbReference type="InterPro" id="IPR050570">
    <property type="entry name" value="Cell_wall_metabolism_enzyme"/>
</dbReference>
<dbReference type="CDD" id="cd12797">
    <property type="entry name" value="M23_peptidase"/>
    <property type="match status" value="1"/>
</dbReference>
<dbReference type="Pfam" id="PF05569">
    <property type="entry name" value="Peptidase_M56"/>
    <property type="match status" value="1"/>
</dbReference>
<dbReference type="Gene3D" id="2.70.70.10">
    <property type="entry name" value="Glucose Permease (Domain IIA)"/>
    <property type="match status" value="1"/>
</dbReference>
<dbReference type="PANTHER" id="PTHR21666">
    <property type="entry name" value="PEPTIDASE-RELATED"/>
    <property type="match status" value="1"/>
</dbReference>
<dbReference type="EMBL" id="CP136508">
    <property type="protein sequence ID" value="WUR13576.1"/>
    <property type="molecule type" value="Genomic_DNA"/>
</dbReference>
<sequence>MAAFAIDFLQASVGALLSASAAWGLLALARRRWPALAMRRMPWLLALLTGVLAMPLMLLPVPARYSLVPVVVSLPLTKPTMAVAADGAALYGGDDLDDTDMLPLCAWLWLGCYAAGASWHAWRWQRARRLVRALLQAAERLDDDALAAHPALADQACPLPVLEVDAPVTPMLAGLRRPVLLLPRHLRGFDVEQQRLIVAHELTHLRRRDHWWQHAGVLLQAMLWFVPAAHALRRQLHWALELGCDSAVLAARPASARRSYAAALLAQLSVLQRQAAGPAPVALQFGAAGPTLAERVRRIRTAAPAAPASVLGVIVLALPALCAASVLLQPRLAADHGMPAIPASAPAAVVTASPWQAPLATLRVTSEFGSTNRPSGKPHRGMDFAARRGSAVLAPAAGVVTVATDRYGGGTRYGKVIVVDHGDGLQTLYAHLDALAVQAGDRVAAGQRIALSGATGKVTGPHLHFEVLRDGGQVDPRTLLDTALPLR</sequence>
<protein>
    <submittedName>
        <fullName evidence="5">M23/M56 family metallopeptidase</fullName>
    </submittedName>
</protein>
<feature type="domain" description="Peptidase M56" evidence="4">
    <location>
        <begin position="98"/>
        <end position="272"/>
    </location>
</feature>
<evidence type="ECO:0000313" key="6">
    <source>
        <dbReference type="Proteomes" id="UP000321323"/>
    </source>
</evidence>
<keyword evidence="2" id="KW-0472">Membrane</keyword>
<reference evidence="5 6" key="1">
    <citation type="journal article" date="2019" name="Int. J. Syst. Evol. Microbiol.">
        <title>The Draft Whole-Genome Sequence of the Antibiotic Producer Empedobacter haloabium ATCC 31962 Provides Indications for Its Taxonomic Reclassification.</title>
        <authorList>
            <person name="Miess H."/>
            <person name="Arlt P."/>
            <person name="Apel A.K."/>
            <person name="Weber T."/>
            <person name="Nieselt K."/>
            <person name="Hanssen F."/>
            <person name="Czemmel S."/>
            <person name="Nahnsen S."/>
            <person name="Gross H."/>
        </authorList>
    </citation>
    <scope>NUCLEOTIDE SEQUENCE [LARGE SCALE GENOMIC DNA]</scope>
    <source>
        <strain evidence="5 6">ATCC 31962</strain>
    </source>
</reference>
<feature type="transmembrane region" description="Helical" evidence="2">
    <location>
        <begin position="101"/>
        <end position="122"/>
    </location>
</feature>
<keyword evidence="2" id="KW-0812">Transmembrane</keyword>
<feature type="transmembrane region" description="Helical" evidence="2">
    <location>
        <begin position="41"/>
        <end position="61"/>
    </location>
</feature>
<dbReference type="Pfam" id="PF01551">
    <property type="entry name" value="Peptidase_M23"/>
    <property type="match status" value="1"/>
</dbReference>
<gene>
    <name evidence="5" type="ORF">E7V67_000275</name>
</gene>
<dbReference type="InterPro" id="IPR016047">
    <property type="entry name" value="M23ase_b-sheet_dom"/>
</dbReference>
<name>A0ABZ1UNC4_9BURK</name>
<feature type="domain" description="M23ase beta-sheet core" evidence="3">
    <location>
        <begin position="378"/>
        <end position="476"/>
    </location>
</feature>
<evidence type="ECO:0000313" key="5">
    <source>
        <dbReference type="EMBL" id="WUR13576.1"/>
    </source>
</evidence>
<evidence type="ECO:0000256" key="2">
    <source>
        <dbReference type="SAM" id="Phobius"/>
    </source>
</evidence>
<proteinExistence type="predicted"/>
<dbReference type="InterPro" id="IPR011055">
    <property type="entry name" value="Dup_hybrid_motif"/>
</dbReference>
<dbReference type="Proteomes" id="UP000321323">
    <property type="component" value="Chromosome"/>
</dbReference>
<dbReference type="PANTHER" id="PTHR21666:SF289">
    <property type="entry name" value="L-ALA--D-GLU ENDOPEPTIDASE"/>
    <property type="match status" value="1"/>
</dbReference>
<accession>A0ABZ1UNC4</accession>
<feature type="transmembrane region" description="Helical" evidence="2">
    <location>
        <begin position="305"/>
        <end position="328"/>
    </location>
</feature>
<organism evidence="5 6">
    <name type="scientific">[Empedobacter] haloabium</name>
    <dbReference type="NCBI Taxonomy" id="592317"/>
    <lineage>
        <taxon>Bacteria</taxon>
        <taxon>Pseudomonadati</taxon>
        <taxon>Pseudomonadota</taxon>
        <taxon>Betaproteobacteria</taxon>
        <taxon>Burkholderiales</taxon>
        <taxon>Oxalobacteraceae</taxon>
        <taxon>Telluria group</taxon>
        <taxon>Telluria group incertae sedis</taxon>
    </lineage>
</organism>
<keyword evidence="2" id="KW-1133">Transmembrane helix</keyword>